<accession>A0ABR2T4G4</accession>
<evidence type="ECO:0000313" key="2">
    <source>
        <dbReference type="EMBL" id="KAK9032166.1"/>
    </source>
</evidence>
<feature type="region of interest" description="Disordered" evidence="1">
    <location>
        <begin position="313"/>
        <end position="362"/>
    </location>
</feature>
<feature type="compositionally biased region" description="Basic and acidic residues" evidence="1">
    <location>
        <begin position="102"/>
        <end position="124"/>
    </location>
</feature>
<evidence type="ECO:0000256" key="1">
    <source>
        <dbReference type="SAM" id="MobiDB-lite"/>
    </source>
</evidence>
<keyword evidence="3" id="KW-1185">Reference proteome</keyword>
<reference evidence="2 3" key="1">
    <citation type="journal article" date="2024" name="G3 (Bethesda)">
        <title>Genome assembly of Hibiscus sabdariffa L. provides insights into metabolisms of medicinal natural products.</title>
        <authorList>
            <person name="Kim T."/>
        </authorList>
    </citation>
    <scope>NUCLEOTIDE SEQUENCE [LARGE SCALE GENOMIC DNA]</scope>
    <source>
        <strain evidence="2">TK-2024</strain>
        <tissue evidence="2">Old leaves</tissue>
    </source>
</reference>
<organism evidence="2 3">
    <name type="scientific">Hibiscus sabdariffa</name>
    <name type="common">roselle</name>
    <dbReference type="NCBI Taxonomy" id="183260"/>
    <lineage>
        <taxon>Eukaryota</taxon>
        <taxon>Viridiplantae</taxon>
        <taxon>Streptophyta</taxon>
        <taxon>Embryophyta</taxon>
        <taxon>Tracheophyta</taxon>
        <taxon>Spermatophyta</taxon>
        <taxon>Magnoliopsida</taxon>
        <taxon>eudicotyledons</taxon>
        <taxon>Gunneridae</taxon>
        <taxon>Pentapetalae</taxon>
        <taxon>rosids</taxon>
        <taxon>malvids</taxon>
        <taxon>Malvales</taxon>
        <taxon>Malvaceae</taxon>
        <taxon>Malvoideae</taxon>
        <taxon>Hibiscus</taxon>
    </lineage>
</organism>
<name>A0ABR2T4G4_9ROSI</name>
<sequence>MSFAANPLEPTAGNGLAYPECRPPDNASSIPDSAIRERSVSPLRMGDGRTMKKGRTEGFFPPGNTEMHVVDVSVESLAKVSPSDADTVIVDVGTNSATFNESVRDSHASKVKGSLEDAKSPPTFLKDEVTNAQVQESADNSHDDVISESSLFGPWMVVADRGRRGGTVRSGGPTNANPSLGSRFESLLVDDIGEGKDHDGSQKIIVRKDDTFVPEGDNAERASKKDMVGAVRIIEHDTGLKMGDHKAVSVIEQESHDTSKSTGVGQRKRTTLGKGIVDVSRSKVLLRRNPGGRNADSIPITDFMNRLSSDLDMIQTHDGSSGSRAGGHLQDHEAMLQSSDEEDSYRFDSPEVLPEGAVFEDD</sequence>
<feature type="region of interest" description="Disordered" evidence="1">
    <location>
        <begin position="1"/>
        <end position="63"/>
    </location>
</feature>
<feature type="region of interest" description="Disordered" evidence="1">
    <location>
        <begin position="99"/>
        <end position="124"/>
    </location>
</feature>
<comment type="caution">
    <text evidence="2">The sequence shown here is derived from an EMBL/GenBank/DDBJ whole genome shotgun (WGS) entry which is preliminary data.</text>
</comment>
<dbReference type="EMBL" id="JBBPBN010000009">
    <property type="protein sequence ID" value="KAK9032166.1"/>
    <property type="molecule type" value="Genomic_DNA"/>
</dbReference>
<dbReference type="Proteomes" id="UP001396334">
    <property type="component" value="Unassembled WGS sequence"/>
</dbReference>
<feature type="compositionally biased region" description="Basic and acidic residues" evidence="1">
    <location>
        <begin position="46"/>
        <end position="56"/>
    </location>
</feature>
<proteinExistence type="predicted"/>
<evidence type="ECO:0000313" key="3">
    <source>
        <dbReference type="Proteomes" id="UP001396334"/>
    </source>
</evidence>
<gene>
    <name evidence="2" type="ORF">V6N11_056445</name>
</gene>
<protein>
    <submittedName>
        <fullName evidence="2">Uncharacterized protein</fullName>
    </submittedName>
</protein>